<sequence length="95" mass="10537">CSLPSSDCGALPDPDPPPLESAGSAAPNLALVSDARACAQVRNQSLETFKQRWTTNFLNKRKLMHQKSLRSFLEPTINLQKPAFWIALKTSQQEK</sequence>
<dbReference type="EMBL" id="CYRY02026829">
    <property type="protein sequence ID" value="VCW98887.1"/>
    <property type="molecule type" value="Genomic_DNA"/>
</dbReference>
<dbReference type="AlphaFoldDB" id="A0A9X9LXJ7"/>
<evidence type="ECO:0000313" key="2">
    <source>
        <dbReference type="EMBL" id="VCW98887.1"/>
    </source>
</evidence>
<protein>
    <submittedName>
        <fullName evidence="2">Uncharacterized protein</fullName>
    </submittedName>
</protein>
<proteinExistence type="predicted"/>
<evidence type="ECO:0000256" key="1">
    <source>
        <dbReference type="SAM" id="MobiDB-lite"/>
    </source>
</evidence>
<gene>
    <name evidence="2" type="ORF">BN2614_LOCUS2</name>
</gene>
<reference evidence="2 3" key="1">
    <citation type="submission" date="2018-10" db="EMBL/GenBank/DDBJ databases">
        <authorList>
            <person name="Ekblom R."/>
            <person name="Jareborg N."/>
        </authorList>
    </citation>
    <scope>NUCLEOTIDE SEQUENCE [LARGE SCALE GENOMIC DNA]</scope>
    <source>
        <tissue evidence="2">Muscle</tissue>
    </source>
</reference>
<comment type="caution">
    <text evidence="2">The sequence shown here is derived from an EMBL/GenBank/DDBJ whole genome shotgun (WGS) entry which is preliminary data.</text>
</comment>
<dbReference type="Proteomes" id="UP000269945">
    <property type="component" value="Unassembled WGS sequence"/>
</dbReference>
<name>A0A9X9LXJ7_GULGU</name>
<evidence type="ECO:0000313" key="3">
    <source>
        <dbReference type="Proteomes" id="UP000269945"/>
    </source>
</evidence>
<organism evidence="2 3">
    <name type="scientific">Gulo gulo</name>
    <name type="common">Wolverine</name>
    <name type="synonym">Gluton</name>
    <dbReference type="NCBI Taxonomy" id="48420"/>
    <lineage>
        <taxon>Eukaryota</taxon>
        <taxon>Metazoa</taxon>
        <taxon>Chordata</taxon>
        <taxon>Craniata</taxon>
        <taxon>Vertebrata</taxon>
        <taxon>Euteleostomi</taxon>
        <taxon>Mammalia</taxon>
        <taxon>Eutheria</taxon>
        <taxon>Laurasiatheria</taxon>
        <taxon>Carnivora</taxon>
        <taxon>Caniformia</taxon>
        <taxon>Musteloidea</taxon>
        <taxon>Mustelidae</taxon>
        <taxon>Guloninae</taxon>
        <taxon>Gulo</taxon>
    </lineage>
</organism>
<keyword evidence="3" id="KW-1185">Reference proteome</keyword>
<accession>A0A9X9LXJ7</accession>
<feature type="region of interest" description="Disordered" evidence="1">
    <location>
        <begin position="1"/>
        <end position="24"/>
    </location>
</feature>
<feature type="non-terminal residue" evidence="2">
    <location>
        <position position="1"/>
    </location>
</feature>